<dbReference type="RefSeq" id="WP_269897075.1">
    <property type="nucleotide sequence ID" value="NZ_JAPZPY010000019.1"/>
</dbReference>
<keyword evidence="1" id="KW-0812">Transmembrane</keyword>
<keyword evidence="1" id="KW-0472">Membrane</keyword>
<dbReference type="EMBL" id="JAPZPY010000019">
    <property type="protein sequence ID" value="MCZ8382647.1"/>
    <property type="molecule type" value="Genomic_DNA"/>
</dbReference>
<name>A0ABT4Q1J9_9MYCO</name>
<proteinExistence type="predicted"/>
<accession>A0ABT4Q1J9</accession>
<dbReference type="PANTHER" id="PTHR37539:SF1">
    <property type="entry name" value="ER-BOUND OXYGENASE MPAB_MPAB'_RUBBER OXYGENASE CATALYTIC DOMAIN-CONTAINING PROTEIN"/>
    <property type="match status" value="1"/>
</dbReference>
<feature type="transmembrane region" description="Helical" evidence="1">
    <location>
        <begin position="220"/>
        <end position="239"/>
    </location>
</feature>
<sequence>MTGPSAFRYPPADGGRLRLRNRVRRLTGFDLLPTDATADRFIAGLSEGDPVAERFVAETYHAELGARKARDLVERAQRVGIDRVPEAPASMRALFDEFERLPDWADPDLVEEGAAVWRRWAYALGALGNAGTNDTYTEGWLAVPLSLPGGYAGDRALHRYLETSRWWIEVCRPGAVLTPGSLGRNISLHVRIMHVSVRDRVRKHPEWDEERWGLPISQSAMLLTLLGGSVAPAFGLFLLGHLTTPREMRAVLHFNRYCGHLVGVRCDGYFPETVADAWRILFMADGARSYDSADNGTELVESFVPAFAPKPTHTGLQRIRAHYHYRVQAGYLGLYMLPWNRSRYRLPSVLPGIALLLLRFPLIVALEVARRVSPTLDRRWQRWNLRRWERWLVWQSSGKAAAFEAAAPLRR</sequence>
<evidence type="ECO:0000313" key="2">
    <source>
        <dbReference type="EMBL" id="MCZ8382647.1"/>
    </source>
</evidence>
<evidence type="ECO:0000256" key="1">
    <source>
        <dbReference type="SAM" id="Phobius"/>
    </source>
</evidence>
<comment type="caution">
    <text evidence="2">The sequence shown here is derived from an EMBL/GenBank/DDBJ whole genome shotgun (WGS) entry which is preliminary data.</text>
</comment>
<protein>
    <submittedName>
        <fullName evidence="2">Oxygenase MpaB family protein</fullName>
    </submittedName>
</protein>
<organism evidence="2 3">
    <name type="scientific">Mycobacterium hippophais</name>
    <dbReference type="NCBI Taxonomy" id="3016340"/>
    <lineage>
        <taxon>Bacteria</taxon>
        <taxon>Bacillati</taxon>
        <taxon>Actinomycetota</taxon>
        <taxon>Actinomycetes</taxon>
        <taxon>Mycobacteriales</taxon>
        <taxon>Mycobacteriaceae</taxon>
        <taxon>Mycobacterium</taxon>
    </lineage>
</organism>
<dbReference type="PANTHER" id="PTHR37539">
    <property type="entry name" value="SECRETED PROTEIN-RELATED"/>
    <property type="match status" value="1"/>
</dbReference>
<keyword evidence="3" id="KW-1185">Reference proteome</keyword>
<evidence type="ECO:0000313" key="3">
    <source>
        <dbReference type="Proteomes" id="UP001142153"/>
    </source>
</evidence>
<gene>
    <name evidence="2" type="ORF">O6P37_27625</name>
</gene>
<keyword evidence="1" id="KW-1133">Transmembrane helix</keyword>
<dbReference type="Proteomes" id="UP001142153">
    <property type="component" value="Unassembled WGS sequence"/>
</dbReference>
<dbReference type="InterPro" id="IPR037473">
    <property type="entry name" value="Lcp-like"/>
</dbReference>
<reference evidence="2" key="1">
    <citation type="submission" date="2022-12" db="EMBL/GenBank/DDBJ databases">
        <authorList>
            <person name="Deng Y."/>
            <person name="Zhang Y.-Q."/>
        </authorList>
    </citation>
    <scope>NUCLEOTIDE SEQUENCE</scope>
    <source>
        <strain evidence="2">CPCC 205372</strain>
    </source>
</reference>